<evidence type="ECO:0000313" key="2">
    <source>
        <dbReference type="Proteomes" id="UP000534783"/>
    </source>
</evidence>
<organism evidence="1 2">
    <name type="scientific">Candidatus Manganitrophus noduliformans</name>
    <dbReference type="NCBI Taxonomy" id="2606439"/>
    <lineage>
        <taxon>Bacteria</taxon>
        <taxon>Pseudomonadati</taxon>
        <taxon>Nitrospirota</taxon>
        <taxon>Nitrospiria</taxon>
        <taxon>Candidatus Troglogloeales</taxon>
        <taxon>Candidatus Manganitrophaceae</taxon>
        <taxon>Candidatus Manganitrophus</taxon>
    </lineage>
</organism>
<dbReference type="Pfam" id="PF04255">
    <property type="entry name" value="DUF433"/>
    <property type="match status" value="1"/>
</dbReference>
<dbReference type="InterPro" id="IPR009057">
    <property type="entry name" value="Homeodomain-like_sf"/>
</dbReference>
<dbReference type="EMBL" id="VTOW01000001">
    <property type="protein sequence ID" value="NKE69629.1"/>
    <property type="molecule type" value="Genomic_DNA"/>
</dbReference>
<dbReference type="InterPro" id="IPR007367">
    <property type="entry name" value="DUF433"/>
</dbReference>
<evidence type="ECO:0000313" key="1">
    <source>
        <dbReference type="EMBL" id="NKE69629.1"/>
    </source>
</evidence>
<sequence length="90" mass="10081">MSRITHPHITGDPAICGGSAIIAGTRFPVRSVVIYILQHGLTPEELVADFPHLTLAQIHDALAYYYDNREEIDRDIAENMEEAVRRPPSQ</sequence>
<dbReference type="PANTHER" id="PTHR34849">
    <property type="entry name" value="SSL5025 PROTEIN"/>
    <property type="match status" value="1"/>
</dbReference>
<comment type="caution">
    <text evidence="1">The sequence shown here is derived from an EMBL/GenBank/DDBJ whole genome shotgun (WGS) entry which is preliminary data.</text>
</comment>
<name>A0A7X6DM01_9BACT</name>
<accession>A0A7X6DM01</accession>
<gene>
    <name evidence="1" type="ORF">MNODULE_02565</name>
</gene>
<dbReference type="Proteomes" id="UP000534783">
    <property type="component" value="Unassembled WGS sequence"/>
</dbReference>
<dbReference type="RefSeq" id="WP_168057921.1">
    <property type="nucleotide sequence ID" value="NZ_VTOW01000001.1"/>
</dbReference>
<dbReference type="InterPro" id="IPR036388">
    <property type="entry name" value="WH-like_DNA-bd_sf"/>
</dbReference>
<dbReference type="AlphaFoldDB" id="A0A7X6DM01"/>
<proteinExistence type="predicted"/>
<dbReference type="SUPFAM" id="SSF46689">
    <property type="entry name" value="Homeodomain-like"/>
    <property type="match status" value="1"/>
</dbReference>
<dbReference type="PANTHER" id="PTHR34849:SF1">
    <property type="entry name" value="SLR0770 PROTEIN"/>
    <property type="match status" value="1"/>
</dbReference>
<dbReference type="Gene3D" id="1.10.10.10">
    <property type="entry name" value="Winged helix-like DNA-binding domain superfamily/Winged helix DNA-binding domain"/>
    <property type="match status" value="1"/>
</dbReference>
<protein>
    <submittedName>
        <fullName evidence="1">DUF433 domain-containing protein</fullName>
    </submittedName>
</protein>
<keyword evidence="2" id="KW-1185">Reference proteome</keyword>
<reference evidence="1 2" key="1">
    <citation type="journal article" date="2020" name="Nature">
        <title>Bacterial chemolithoautotrophy via manganese oxidation.</title>
        <authorList>
            <person name="Yu H."/>
            <person name="Leadbetter J.R."/>
        </authorList>
    </citation>
    <scope>NUCLEOTIDE SEQUENCE [LARGE SCALE GENOMIC DNA]</scope>
    <source>
        <strain evidence="1 2">Mn-1</strain>
    </source>
</reference>